<evidence type="ECO:0000256" key="7">
    <source>
        <dbReference type="ARBA" id="ARBA00022801"/>
    </source>
</evidence>
<dbReference type="SUPFAM" id="SSF47819">
    <property type="entry name" value="HRDC-like"/>
    <property type="match status" value="1"/>
</dbReference>
<evidence type="ECO:0000256" key="16">
    <source>
        <dbReference type="NCBIfam" id="TIGR01389"/>
    </source>
</evidence>
<dbReference type="NCBIfam" id="TIGR00614">
    <property type="entry name" value="recQ_fam"/>
    <property type="match status" value="1"/>
</dbReference>
<dbReference type="PROSITE" id="PS50967">
    <property type="entry name" value="HRDC"/>
    <property type="match status" value="1"/>
</dbReference>
<keyword evidence="13" id="KW-0234">DNA repair</keyword>
<evidence type="ECO:0000313" key="20">
    <source>
        <dbReference type="EMBL" id="BCN92244.1"/>
    </source>
</evidence>
<keyword evidence="7" id="KW-0378">Hydrolase</keyword>
<dbReference type="RefSeq" id="WP_237261950.1">
    <property type="nucleotide sequence ID" value="NZ_AP024202.1"/>
</dbReference>
<evidence type="ECO:0000256" key="11">
    <source>
        <dbReference type="ARBA" id="ARBA00023125"/>
    </source>
</evidence>
<sequence length="600" mass="67588">MSHSSALNVLQTVYGYDSFRSQQQEIIEDLISGQDCFVLMPTGGGKSLCYQIPALLRQGTAIVVSPLIALMQDQVSALQANGVSAAYYNSSLDAQSAEAVLAQLHSGQLDLLYVSPERLLNQSFIQRLQSLPIALFAIDEAHCISQWGHDFRPEYRQMGALREWFSAVPFIALTATADRATRQDIIDKLQFHQPKVHISSFDRPNIRYRVLEKSNPMKQLLAFLETQPNVSGIIYALSRKRVEEVAEKLKEEGFNAKAYHAGLPSEIRQKVHQQFIRDEVDIVVATVAFGMGIDKPNVRFVVHYDLPKNIEGYYQETGRAGRDGLPSEALLLFGMQDVATAKHFVENVSDEEQRRLENFKLSSMVDFAEAQTCRRNVLLNYFAEPSHKACGNCDICLDPPTLFDGKEAAQKALSCIYRMQQGFGAKQVIDVLRGMDNERIRNLNHHQLSTYGIGKEYSAQEWSSILRQLIHLGYIYQDIQNYSVLKLTELSGDVLKGKTEIQLAFPKKTLNKVTRPGKRSSSKETLLDKDRACFEELRVLRKEIAESEDKPAYQIFGDATLVEMAQKRPKTDAELLAISGVGEKKLENYGFEFLAALRAM</sequence>
<dbReference type="SMART" id="SM00487">
    <property type="entry name" value="DEXDc"/>
    <property type="match status" value="1"/>
</dbReference>
<accession>A0ABM7MA79</accession>
<dbReference type="SMART" id="SM00956">
    <property type="entry name" value="RQC"/>
    <property type="match status" value="1"/>
</dbReference>
<dbReference type="InterPro" id="IPR001650">
    <property type="entry name" value="Helicase_C-like"/>
</dbReference>
<dbReference type="GO" id="GO:0004386">
    <property type="term" value="F:helicase activity"/>
    <property type="evidence" value="ECO:0007669"/>
    <property type="project" value="UniProtKB-KW"/>
</dbReference>
<dbReference type="Pfam" id="PF00270">
    <property type="entry name" value="DEAD"/>
    <property type="match status" value="1"/>
</dbReference>
<dbReference type="InterPro" id="IPR004589">
    <property type="entry name" value="DNA_helicase_ATP-dep_RecQ"/>
</dbReference>
<feature type="domain" description="Helicase C-terminal" evidence="19">
    <location>
        <begin position="216"/>
        <end position="367"/>
    </location>
</feature>
<evidence type="ECO:0000256" key="6">
    <source>
        <dbReference type="ARBA" id="ARBA00022763"/>
    </source>
</evidence>
<evidence type="ECO:0000256" key="4">
    <source>
        <dbReference type="ARBA" id="ARBA00022723"/>
    </source>
</evidence>
<name>A0ABM7MA79_9GAMM</name>
<dbReference type="SUPFAM" id="SSF52540">
    <property type="entry name" value="P-loop containing nucleoside triphosphate hydrolases"/>
    <property type="match status" value="2"/>
</dbReference>
<dbReference type="InterPro" id="IPR011545">
    <property type="entry name" value="DEAD/DEAH_box_helicase_dom"/>
</dbReference>
<evidence type="ECO:0000259" key="18">
    <source>
        <dbReference type="PROSITE" id="PS51192"/>
    </source>
</evidence>
<comment type="similarity">
    <text evidence="3">Belongs to the helicase family. RecQ subfamily.</text>
</comment>
<keyword evidence="5" id="KW-0547">Nucleotide-binding</keyword>
<keyword evidence="8 20" id="KW-0347">Helicase</keyword>
<dbReference type="InterPro" id="IPR032284">
    <property type="entry name" value="RecQ_Zn-bd"/>
</dbReference>
<dbReference type="PROSITE" id="PS51192">
    <property type="entry name" value="HELICASE_ATP_BIND_1"/>
    <property type="match status" value="1"/>
</dbReference>
<keyword evidence="14" id="KW-0413">Isomerase</keyword>
<dbReference type="Gene3D" id="3.40.50.300">
    <property type="entry name" value="P-loop containing nucleotide triphosphate hydrolases"/>
    <property type="match status" value="2"/>
</dbReference>
<dbReference type="Gene3D" id="1.10.10.10">
    <property type="entry name" value="Winged helix-like DNA-binding domain superfamily/Winged helix DNA-binding domain"/>
    <property type="match status" value="1"/>
</dbReference>
<feature type="domain" description="HRDC" evidence="17">
    <location>
        <begin position="527"/>
        <end position="600"/>
    </location>
</feature>
<comment type="catalytic activity">
    <reaction evidence="15">
        <text>Couples ATP hydrolysis with the unwinding of duplex DNA by translocating in the 3'-5' direction.</text>
        <dbReference type="EC" id="5.6.2.4"/>
    </reaction>
</comment>
<evidence type="ECO:0000259" key="19">
    <source>
        <dbReference type="PROSITE" id="PS51194"/>
    </source>
</evidence>
<dbReference type="InterPro" id="IPR014001">
    <property type="entry name" value="Helicase_ATP-bd"/>
</dbReference>
<dbReference type="EC" id="5.6.2.4" evidence="16"/>
<feature type="domain" description="Helicase ATP-binding" evidence="18">
    <location>
        <begin position="27"/>
        <end position="195"/>
    </location>
</feature>
<dbReference type="Pfam" id="PF00570">
    <property type="entry name" value="HRDC"/>
    <property type="match status" value="1"/>
</dbReference>
<dbReference type="PANTHER" id="PTHR13710">
    <property type="entry name" value="DNA HELICASE RECQ FAMILY MEMBER"/>
    <property type="match status" value="1"/>
</dbReference>
<dbReference type="Pfam" id="PF09382">
    <property type="entry name" value="RQC"/>
    <property type="match status" value="1"/>
</dbReference>
<evidence type="ECO:0000256" key="3">
    <source>
        <dbReference type="ARBA" id="ARBA00005446"/>
    </source>
</evidence>
<dbReference type="InterPro" id="IPR018982">
    <property type="entry name" value="RQC_domain"/>
</dbReference>
<dbReference type="PROSITE" id="PS51194">
    <property type="entry name" value="HELICASE_CTER"/>
    <property type="match status" value="1"/>
</dbReference>
<protein>
    <recommendedName>
        <fullName evidence="16">DNA helicase RecQ</fullName>
        <ecNumber evidence="16">5.6.2.4</ecNumber>
    </recommendedName>
</protein>
<evidence type="ECO:0000256" key="9">
    <source>
        <dbReference type="ARBA" id="ARBA00022833"/>
    </source>
</evidence>
<evidence type="ECO:0000256" key="10">
    <source>
        <dbReference type="ARBA" id="ARBA00022840"/>
    </source>
</evidence>
<evidence type="ECO:0000256" key="15">
    <source>
        <dbReference type="ARBA" id="ARBA00034617"/>
    </source>
</evidence>
<dbReference type="Gene3D" id="1.10.150.80">
    <property type="entry name" value="HRDC domain"/>
    <property type="match status" value="1"/>
</dbReference>
<keyword evidence="21" id="KW-1185">Reference proteome</keyword>
<evidence type="ECO:0000256" key="8">
    <source>
        <dbReference type="ARBA" id="ARBA00022806"/>
    </source>
</evidence>
<proteinExistence type="inferred from homology"/>
<comment type="cofactor">
    <cofactor evidence="2">
        <name>Zn(2+)</name>
        <dbReference type="ChEBI" id="CHEBI:29105"/>
    </cofactor>
</comment>
<keyword evidence="12" id="KW-0233">DNA recombination</keyword>
<dbReference type="InterPro" id="IPR006293">
    <property type="entry name" value="DNA_helicase_ATP-dep_RecQ_bac"/>
</dbReference>
<evidence type="ECO:0000256" key="14">
    <source>
        <dbReference type="ARBA" id="ARBA00023235"/>
    </source>
</evidence>
<evidence type="ECO:0000259" key="17">
    <source>
        <dbReference type="PROSITE" id="PS50967"/>
    </source>
</evidence>
<evidence type="ECO:0000313" key="21">
    <source>
        <dbReference type="Proteomes" id="UP001054820"/>
    </source>
</evidence>
<evidence type="ECO:0000256" key="1">
    <source>
        <dbReference type="ARBA" id="ARBA00001946"/>
    </source>
</evidence>
<dbReference type="EMBL" id="AP024202">
    <property type="protein sequence ID" value="BCN92244.1"/>
    <property type="molecule type" value="Genomic_DNA"/>
</dbReference>
<gene>
    <name evidence="20" type="primary">recQ</name>
    <name evidence="20" type="ORF">THMIRHAM_00290</name>
</gene>
<dbReference type="InterPro" id="IPR002121">
    <property type="entry name" value="HRDC_dom"/>
</dbReference>
<dbReference type="InterPro" id="IPR027417">
    <property type="entry name" value="P-loop_NTPase"/>
</dbReference>
<evidence type="ECO:0000256" key="2">
    <source>
        <dbReference type="ARBA" id="ARBA00001947"/>
    </source>
</evidence>
<dbReference type="Pfam" id="PF16124">
    <property type="entry name" value="RecQ_Zn_bind"/>
    <property type="match status" value="1"/>
</dbReference>
<keyword evidence="11" id="KW-0238">DNA-binding</keyword>
<dbReference type="SMART" id="SM00490">
    <property type="entry name" value="HELICc"/>
    <property type="match status" value="1"/>
</dbReference>
<dbReference type="SMART" id="SM00341">
    <property type="entry name" value="HRDC"/>
    <property type="match status" value="1"/>
</dbReference>
<dbReference type="InterPro" id="IPR010997">
    <property type="entry name" value="HRDC-like_sf"/>
</dbReference>
<evidence type="ECO:0000256" key="5">
    <source>
        <dbReference type="ARBA" id="ARBA00022741"/>
    </source>
</evidence>
<organism evidence="20 21">
    <name type="scientific">Thiomicrorhabdus immobilis</name>
    <dbReference type="NCBI Taxonomy" id="2791037"/>
    <lineage>
        <taxon>Bacteria</taxon>
        <taxon>Pseudomonadati</taxon>
        <taxon>Pseudomonadota</taxon>
        <taxon>Gammaproteobacteria</taxon>
        <taxon>Thiotrichales</taxon>
        <taxon>Piscirickettsiaceae</taxon>
        <taxon>Thiomicrorhabdus</taxon>
    </lineage>
</organism>
<evidence type="ECO:0000256" key="13">
    <source>
        <dbReference type="ARBA" id="ARBA00023204"/>
    </source>
</evidence>
<evidence type="ECO:0000256" key="12">
    <source>
        <dbReference type="ARBA" id="ARBA00023172"/>
    </source>
</evidence>
<dbReference type="InterPro" id="IPR036388">
    <property type="entry name" value="WH-like_DNA-bd_sf"/>
</dbReference>
<dbReference type="CDD" id="cd18794">
    <property type="entry name" value="SF2_C_RecQ"/>
    <property type="match status" value="1"/>
</dbReference>
<dbReference type="PANTHER" id="PTHR13710:SF105">
    <property type="entry name" value="ATP-DEPENDENT DNA HELICASE Q1"/>
    <property type="match status" value="1"/>
</dbReference>
<dbReference type="Pfam" id="PF00271">
    <property type="entry name" value="Helicase_C"/>
    <property type="match status" value="1"/>
</dbReference>
<keyword evidence="10" id="KW-0067">ATP-binding</keyword>
<dbReference type="InterPro" id="IPR044876">
    <property type="entry name" value="HRDC_dom_sf"/>
</dbReference>
<dbReference type="Proteomes" id="UP001054820">
    <property type="component" value="Chromosome"/>
</dbReference>
<reference evidence="20" key="1">
    <citation type="journal article" date="2022" name="Arch. Microbiol.">
        <title>Thiomicrorhabdus immobilis sp. nov., a mesophilic sulfur-oxidizing bacterium isolated from sediment of a brackish lake in northern Japan.</title>
        <authorList>
            <person name="Kojima H."/>
            <person name="Mochizuki J."/>
            <person name="Kanda M."/>
            <person name="Watanabe T."/>
            <person name="Fukui M."/>
        </authorList>
    </citation>
    <scope>NUCLEOTIDE SEQUENCE</scope>
    <source>
        <strain evidence="20">Am19</strain>
    </source>
</reference>
<dbReference type="CDD" id="cd17920">
    <property type="entry name" value="DEXHc_RecQ"/>
    <property type="match status" value="1"/>
</dbReference>
<keyword evidence="9" id="KW-0862">Zinc</keyword>
<keyword evidence="4" id="KW-0479">Metal-binding</keyword>
<keyword evidence="6" id="KW-0227">DNA damage</keyword>
<dbReference type="NCBIfam" id="TIGR01389">
    <property type="entry name" value="recQ"/>
    <property type="match status" value="1"/>
</dbReference>
<comment type="cofactor">
    <cofactor evidence="1">
        <name>Mg(2+)</name>
        <dbReference type="ChEBI" id="CHEBI:18420"/>
    </cofactor>
</comment>